<gene>
    <name evidence="1" type="ORF">HK414_23250</name>
</gene>
<reference evidence="1 2" key="1">
    <citation type="submission" date="2020-05" db="EMBL/GenBank/DDBJ databases">
        <title>Ramlibacter rhizophilus sp. nov., isolated from rhizosphere soil of national flower Mugunghwa from South Korea.</title>
        <authorList>
            <person name="Zheng-Fei Y."/>
            <person name="Huan T."/>
        </authorList>
    </citation>
    <scope>NUCLEOTIDE SEQUENCE [LARGE SCALE GENOMIC DNA]</scope>
    <source>
        <strain evidence="1 2">H242</strain>
    </source>
</reference>
<name>A0ABX6P711_9BURK</name>
<accession>A0ABX6P711</accession>
<keyword evidence="2" id="KW-1185">Reference proteome</keyword>
<organism evidence="1 2">
    <name type="scientific">Ramlibacter terrae</name>
    <dbReference type="NCBI Taxonomy" id="2732511"/>
    <lineage>
        <taxon>Bacteria</taxon>
        <taxon>Pseudomonadati</taxon>
        <taxon>Pseudomonadota</taxon>
        <taxon>Betaproteobacteria</taxon>
        <taxon>Burkholderiales</taxon>
        <taxon>Comamonadaceae</taxon>
        <taxon>Ramlibacter</taxon>
    </lineage>
</organism>
<dbReference type="Pfam" id="PF12831">
    <property type="entry name" value="FAD_oxidored"/>
    <property type="match status" value="1"/>
</dbReference>
<sequence>MAEDPSIALHRVAGSQFRYELSGLRTGSIRDQILRAQQLVVALRKAGKISESSRLLVLGGGAAGVSAALTACKQGVHTVIVERRPTPFHTQLNATSRIADPVEFDWPQPHWRMGRIDWDQQVYPLPYSVKMRICSRFDGRSSFRFSSSTGRCRRQSISCTVLMRARSNVATRSAGCG</sequence>
<dbReference type="Gene3D" id="3.50.50.60">
    <property type="entry name" value="FAD/NAD(P)-binding domain"/>
    <property type="match status" value="1"/>
</dbReference>
<proteinExistence type="predicted"/>
<dbReference type="InterPro" id="IPR036188">
    <property type="entry name" value="FAD/NAD-bd_sf"/>
</dbReference>
<dbReference type="Proteomes" id="UP000500826">
    <property type="component" value="Chromosome"/>
</dbReference>
<protein>
    <submittedName>
        <fullName evidence="1">FAD-dependent oxidoreductase</fullName>
    </submittedName>
</protein>
<evidence type="ECO:0000313" key="1">
    <source>
        <dbReference type="EMBL" id="QJW85264.1"/>
    </source>
</evidence>
<evidence type="ECO:0000313" key="2">
    <source>
        <dbReference type="Proteomes" id="UP000500826"/>
    </source>
</evidence>
<dbReference type="SUPFAM" id="SSF51905">
    <property type="entry name" value="FAD/NAD(P)-binding domain"/>
    <property type="match status" value="1"/>
</dbReference>
<dbReference type="EMBL" id="CP053418">
    <property type="protein sequence ID" value="QJW85264.1"/>
    <property type="molecule type" value="Genomic_DNA"/>
</dbReference>